<dbReference type="AlphaFoldDB" id="A0A8C8Z3L1"/>
<organism evidence="3 4">
    <name type="scientific">Prolemur simus</name>
    <name type="common">Greater bamboo lemur</name>
    <name type="synonym">Hapalemur simus</name>
    <dbReference type="NCBI Taxonomy" id="1328070"/>
    <lineage>
        <taxon>Eukaryota</taxon>
        <taxon>Metazoa</taxon>
        <taxon>Chordata</taxon>
        <taxon>Craniata</taxon>
        <taxon>Vertebrata</taxon>
        <taxon>Euteleostomi</taxon>
        <taxon>Mammalia</taxon>
        <taxon>Eutheria</taxon>
        <taxon>Euarchontoglires</taxon>
        <taxon>Primates</taxon>
        <taxon>Strepsirrhini</taxon>
        <taxon>Lemuriformes</taxon>
        <taxon>Lemuridae</taxon>
        <taxon>Prolemur</taxon>
    </lineage>
</organism>
<name>A0A8C8Z3L1_PROSS</name>
<dbReference type="Pfam" id="PF00135">
    <property type="entry name" value="COesterase"/>
    <property type="match status" value="1"/>
</dbReference>
<dbReference type="Proteomes" id="UP000694414">
    <property type="component" value="Unplaced"/>
</dbReference>
<evidence type="ECO:0000259" key="2">
    <source>
        <dbReference type="Pfam" id="PF00135"/>
    </source>
</evidence>
<protein>
    <recommendedName>
        <fullName evidence="2">Carboxylesterase type B domain-containing protein</fullName>
    </recommendedName>
</protein>
<dbReference type="InterPro" id="IPR002018">
    <property type="entry name" value="CarbesteraseB"/>
</dbReference>
<comment type="similarity">
    <text evidence="1">Belongs to the type-B carboxylesterase/lipase family.</text>
</comment>
<reference evidence="3" key="2">
    <citation type="submission" date="2025-09" db="UniProtKB">
        <authorList>
            <consortium name="Ensembl"/>
        </authorList>
    </citation>
    <scope>IDENTIFICATION</scope>
</reference>
<evidence type="ECO:0000256" key="1">
    <source>
        <dbReference type="ARBA" id="ARBA00005964"/>
    </source>
</evidence>
<reference evidence="3" key="1">
    <citation type="submission" date="2025-08" db="UniProtKB">
        <authorList>
            <consortium name="Ensembl"/>
        </authorList>
    </citation>
    <scope>IDENTIFICATION</scope>
</reference>
<dbReference type="InterPro" id="IPR029058">
    <property type="entry name" value="AB_hydrolase_fold"/>
</dbReference>
<dbReference type="Gene3D" id="3.40.50.1820">
    <property type="entry name" value="alpha/beta hydrolase"/>
    <property type="match status" value="1"/>
</dbReference>
<dbReference type="InterPro" id="IPR051093">
    <property type="entry name" value="Neuroligin/BSAL"/>
</dbReference>
<feature type="domain" description="Carboxylesterase type B" evidence="2">
    <location>
        <begin position="6"/>
        <end position="137"/>
    </location>
</feature>
<sequence>ANFSIFISLFIDAGLPVYLYEFKHRALTGIIVKLRTDGADHRDEIHFIFGSPFSKDTKVPPDTPTGCEEKALNLQMMKYWANFRNMNNPLSFLLLDRNPNGGMLPCWPRYDKHEKYLQLDFATSVGVKLKEQKMAFWTRLHQPQRPEKQRLFVTWSKALIA</sequence>
<dbReference type="Ensembl" id="ENSPSMT00000015090.1">
    <property type="protein sequence ID" value="ENSPSMP00000012951.1"/>
    <property type="gene ID" value="ENSPSMG00000009323.1"/>
</dbReference>
<dbReference type="GeneTree" id="ENSGT00940000162924"/>
<evidence type="ECO:0000313" key="4">
    <source>
        <dbReference type="Proteomes" id="UP000694414"/>
    </source>
</evidence>
<accession>A0A8C8Z3L1</accession>
<proteinExistence type="inferred from homology"/>
<evidence type="ECO:0000313" key="3">
    <source>
        <dbReference type="Ensembl" id="ENSPSMP00000012951.1"/>
    </source>
</evidence>
<dbReference type="SUPFAM" id="SSF53474">
    <property type="entry name" value="alpha/beta-Hydrolases"/>
    <property type="match status" value="1"/>
</dbReference>
<dbReference type="PANTHER" id="PTHR43903">
    <property type="entry name" value="NEUROLIGIN"/>
    <property type="match status" value="1"/>
</dbReference>
<keyword evidence="4" id="KW-1185">Reference proteome</keyword>